<dbReference type="InterPro" id="IPR036749">
    <property type="entry name" value="Expansin_CBD_sf"/>
</dbReference>
<dbReference type="GO" id="GO:0071555">
    <property type="term" value="P:cell wall organization"/>
    <property type="evidence" value="ECO:0007669"/>
    <property type="project" value="UniProtKB-KW"/>
</dbReference>
<dbReference type="Proteomes" id="UP000026961">
    <property type="component" value="Chromosome 8"/>
</dbReference>
<dbReference type="GO" id="GO:0005576">
    <property type="term" value="C:extracellular region"/>
    <property type="evidence" value="ECO:0007669"/>
    <property type="project" value="UniProtKB-SubCell"/>
</dbReference>
<dbReference type="EnsemblPlants" id="OGLUM08G06540.1">
    <property type="protein sequence ID" value="OGLUM08G06540.1"/>
    <property type="gene ID" value="OGLUM08G06540"/>
</dbReference>
<dbReference type="Gene3D" id="2.60.40.760">
    <property type="entry name" value="Expansin, cellulose-binding-like domain"/>
    <property type="match status" value="1"/>
</dbReference>
<name>A0A0E0AS69_9ORYZ</name>
<feature type="domain" description="Expansin-like CBD" evidence="4">
    <location>
        <begin position="32"/>
        <end position="76"/>
    </location>
</feature>
<accession>A0A0E0AS69</accession>
<keyword evidence="2" id="KW-0964">Secreted</keyword>
<dbReference type="PANTHER" id="PTHR31692">
    <property type="entry name" value="EXPANSIN-B3"/>
    <property type="match status" value="1"/>
</dbReference>
<dbReference type="SUPFAM" id="SSF49590">
    <property type="entry name" value="PHL pollen allergen"/>
    <property type="match status" value="1"/>
</dbReference>
<dbReference type="HOGENOM" id="CLU_1580994_0_0_1"/>
<dbReference type="PANTHER" id="PTHR31692:SF12">
    <property type="entry name" value="EXPANSIN-B6"/>
    <property type="match status" value="1"/>
</dbReference>
<protein>
    <recommendedName>
        <fullName evidence="4">Expansin-like CBD domain-containing protein</fullName>
    </recommendedName>
</protein>
<comment type="subcellular location">
    <subcellularLocation>
        <location evidence="1">Secreted</location>
    </subcellularLocation>
</comment>
<evidence type="ECO:0000256" key="3">
    <source>
        <dbReference type="ARBA" id="ARBA00023316"/>
    </source>
</evidence>
<dbReference type="Pfam" id="PF01357">
    <property type="entry name" value="Expansin_C"/>
    <property type="match status" value="1"/>
</dbReference>
<reference evidence="5" key="2">
    <citation type="submission" date="2018-05" db="EMBL/GenBank/DDBJ databases">
        <title>OgluRS3 (Oryza glumaepatula Reference Sequence Version 3).</title>
        <authorList>
            <person name="Zhang J."/>
            <person name="Kudrna D."/>
            <person name="Lee S."/>
            <person name="Talag J."/>
            <person name="Welchert J."/>
            <person name="Wing R.A."/>
        </authorList>
    </citation>
    <scope>NUCLEOTIDE SEQUENCE [LARGE SCALE GENOMIC DNA]</scope>
</reference>
<keyword evidence="6" id="KW-1185">Reference proteome</keyword>
<evidence type="ECO:0000313" key="6">
    <source>
        <dbReference type="Proteomes" id="UP000026961"/>
    </source>
</evidence>
<dbReference type="PROSITE" id="PS50843">
    <property type="entry name" value="EXPANSIN_CBD"/>
    <property type="match status" value="1"/>
</dbReference>
<dbReference type="AlphaFoldDB" id="A0A0E0AS69"/>
<dbReference type="Gramene" id="OGLUM08G06540.1">
    <property type="protein sequence ID" value="OGLUM08G06540.1"/>
    <property type="gene ID" value="OGLUM08G06540"/>
</dbReference>
<evidence type="ECO:0000313" key="5">
    <source>
        <dbReference type="EnsemblPlants" id="OGLUM08G06540.1"/>
    </source>
</evidence>
<organism evidence="5">
    <name type="scientific">Oryza glumipatula</name>
    <dbReference type="NCBI Taxonomy" id="40148"/>
    <lineage>
        <taxon>Eukaryota</taxon>
        <taxon>Viridiplantae</taxon>
        <taxon>Streptophyta</taxon>
        <taxon>Embryophyta</taxon>
        <taxon>Tracheophyta</taxon>
        <taxon>Spermatophyta</taxon>
        <taxon>Magnoliopsida</taxon>
        <taxon>Liliopsida</taxon>
        <taxon>Poales</taxon>
        <taxon>Poaceae</taxon>
        <taxon>BOP clade</taxon>
        <taxon>Oryzoideae</taxon>
        <taxon>Oryzeae</taxon>
        <taxon>Oryzinae</taxon>
        <taxon>Oryza</taxon>
    </lineage>
</organism>
<evidence type="ECO:0000259" key="4">
    <source>
        <dbReference type="PROSITE" id="PS50843"/>
    </source>
</evidence>
<sequence>MLPGGATPFFYINIETVIITNMNYYPEGSNPVYFAVLVEYEDLDGDVVQVDLMESKSAYGGAIGVWTPMRESWGSVSAATPTRPFVTNNVIPANWTRIAPSLPLSPLPCRPHSLRSRPLPRLSRLGLSLCPRLPDATLTALTAAPSISAVDISCSRGFLLLRLSLHARI</sequence>
<dbReference type="InterPro" id="IPR007117">
    <property type="entry name" value="Expansin_CBD"/>
</dbReference>
<evidence type="ECO:0000256" key="1">
    <source>
        <dbReference type="ARBA" id="ARBA00004613"/>
    </source>
</evidence>
<dbReference type="PRINTS" id="PR00829">
    <property type="entry name" value="LOLP1ALLERGN"/>
</dbReference>
<evidence type="ECO:0000256" key="2">
    <source>
        <dbReference type="ARBA" id="ARBA00022525"/>
    </source>
</evidence>
<reference evidence="5" key="1">
    <citation type="submission" date="2015-04" db="UniProtKB">
        <authorList>
            <consortium name="EnsemblPlants"/>
        </authorList>
    </citation>
    <scope>IDENTIFICATION</scope>
</reference>
<proteinExistence type="predicted"/>
<keyword evidence="3" id="KW-0961">Cell wall biogenesis/degradation</keyword>
<dbReference type="InterPro" id="IPR005795">
    <property type="entry name" value="LolPI"/>
</dbReference>
<dbReference type="STRING" id="40148.A0A0E0AS69"/>